<evidence type="ECO:0008006" key="4">
    <source>
        <dbReference type="Google" id="ProtNLM"/>
    </source>
</evidence>
<name>A0A7X0EZJ8_9ACTN</name>
<dbReference type="Proteomes" id="UP000583800">
    <property type="component" value="Unassembled WGS sequence"/>
</dbReference>
<evidence type="ECO:0000313" key="3">
    <source>
        <dbReference type="Proteomes" id="UP000583800"/>
    </source>
</evidence>
<organism evidence="2 3">
    <name type="scientific">Nonomuraea muscovyensis</name>
    <dbReference type="NCBI Taxonomy" id="1124761"/>
    <lineage>
        <taxon>Bacteria</taxon>
        <taxon>Bacillati</taxon>
        <taxon>Actinomycetota</taxon>
        <taxon>Actinomycetes</taxon>
        <taxon>Streptosporangiales</taxon>
        <taxon>Streptosporangiaceae</taxon>
        <taxon>Nonomuraea</taxon>
    </lineage>
</organism>
<feature type="region of interest" description="Disordered" evidence="1">
    <location>
        <begin position="1"/>
        <end position="35"/>
    </location>
</feature>
<keyword evidence="3" id="KW-1185">Reference proteome</keyword>
<protein>
    <recommendedName>
        <fullName evidence="4">Transposase</fullName>
    </recommendedName>
</protein>
<reference evidence="2 3" key="1">
    <citation type="submission" date="2020-08" db="EMBL/GenBank/DDBJ databases">
        <title>Sequencing the genomes of 1000 actinobacteria strains.</title>
        <authorList>
            <person name="Klenk H.-P."/>
        </authorList>
    </citation>
    <scope>NUCLEOTIDE SEQUENCE [LARGE SCALE GENOMIC DNA]</scope>
    <source>
        <strain evidence="2 3">DSM 45913</strain>
    </source>
</reference>
<accession>A0A7X0EZJ8</accession>
<evidence type="ECO:0000256" key="1">
    <source>
        <dbReference type="SAM" id="MobiDB-lite"/>
    </source>
</evidence>
<evidence type="ECO:0000313" key="2">
    <source>
        <dbReference type="EMBL" id="MBB6346806.1"/>
    </source>
</evidence>
<sequence>MPAAPLPPAGTAGYLLREVQSRTSTSPKIRLEGADRKKNGVCRGFGGDGFRGLDQDRDAVRAAVTVPLHNSGTEGVNTRSKRIMRQMPGRAGFALLHRIHRVRRPG</sequence>
<comment type="caution">
    <text evidence="2">The sequence shown here is derived from an EMBL/GenBank/DDBJ whole genome shotgun (WGS) entry which is preliminary data.</text>
</comment>
<gene>
    <name evidence="2" type="ORF">FHU36_003351</name>
</gene>
<dbReference type="AlphaFoldDB" id="A0A7X0EZJ8"/>
<proteinExistence type="predicted"/>
<dbReference type="EMBL" id="JACHJB010000002">
    <property type="protein sequence ID" value="MBB6346806.1"/>
    <property type="molecule type" value="Genomic_DNA"/>
</dbReference>